<dbReference type="Pfam" id="PF00975">
    <property type="entry name" value="Thioesterase"/>
    <property type="match status" value="1"/>
</dbReference>
<dbReference type="SUPFAM" id="SSF53474">
    <property type="entry name" value="alpha/beta-Hydrolases"/>
    <property type="match status" value="1"/>
</dbReference>
<dbReference type="Gene3D" id="3.30.559.10">
    <property type="entry name" value="Chloramphenicol acetyltransferase-like domain"/>
    <property type="match status" value="1"/>
</dbReference>
<dbReference type="InterPro" id="IPR020802">
    <property type="entry name" value="TesA-like"/>
</dbReference>
<dbReference type="InterPro" id="IPR023213">
    <property type="entry name" value="CAT-like_dom_sf"/>
</dbReference>
<accession>A0AAW3ERY8</accession>
<dbReference type="Gene3D" id="3.40.50.1820">
    <property type="entry name" value="alpha/beta hydrolase"/>
    <property type="match status" value="1"/>
</dbReference>
<dbReference type="EMBL" id="JPGG01000018">
    <property type="protein sequence ID" value="KGC10517.1"/>
    <property type="molecule type" value="Genomic_DNA"/>
</dbReference>
<name>A0AAW3ERY8_BURGA</name>
<dbReference type="InterPro" id="IPR036736">
    <property type="entry name" value="ACP-like_sf"/>
</dbReference>
<dbReference type="Gene3D" id="1.10.1200.10">
    <property type="entry name" value="ACP-like"/>
    <property type="match status" value="1"/>
</dbReference>
<dbReference type="Proteomes" id="UP000029590">
    <property type="component" value="Unassembled WGS sequence"/>
</dbReference>
<organism evidence="3 4">
    <name type="scientific">Burkholderia gladioli</name>
    <name type="common">Pseudomonas marginata</name>
    <name type="synonym">Phytomonas marginata</name>
    <dbReference type="NCBI Taxonomy" id="28095"/>
    <lineage>
        <taxon>Bacteria</taxon>
        <taxon>Pseudomonadati</taxon>
        <taxon>Pseudomonadota</taxon>
        <taxon>Betaproteobacteria</taxon>
        <taxon>Burkholderiales</taxon>
        <taxon>Burkholderiaceae</taxon>
        <taxon>Burkholderia</taxon>
    </lineage>
</organism>
<feature type="region of interest" description="Disordered" evidence="1">
    <location>
        <begin position="1"/>
        <end position="31"/>
    </location>
</feature>
<feature type="compositionally biased region" description="Basic and acidic residues" evidence="1">
    <location>
        <begin position="1"/>
        <end position="10"/>
    </location>
</feature>
<protein>
    <submittedName>
        <fullName evidence="3">Thioesterase domain protein</fullName>
    </submittedName>
</protein>
<dbReference type="SMART" id="SM00824">
    <property type="entry name" value="PKS_TE"/>
    <property type="match status" value="1"/>
</dbReference>
<dbReference type="SUPFAM" id="SSF52777">
    <property type="entry name" value="CoA-dependent acyltransferases"/>
    <property type="match status" value="1"/>
</dbReference>
<proteinExistence type="predicted"/>
<comment type="caution">
    <text evidence="3">The sequence shown here is derived from an EMBL/GenBank/DDBJ whole genome shotgun (WGS) entry which is preliminary data.</text>
</comment>
<reference evidence="3 4" key="1">
    <citation type="submission" date="2014-04" db="EMBL/GenBank/DDBJ databases">
        <authorList>
            <person name="Bishop-Lilly K.A."/>
            <person name="Broomall S.M."/>
            <person name="Chain P.S."/>
            <person name="Chertkov O."/>
            <person name="Coyne S.R."/>
            <person name="Daligault H.E."/>
            <person name="Davenport K.W."/>
            <person name="Erkkila T."/>
            <person name="Frey K.G."/>
            <person name="Gibbons H.S."/>
            <person name="Gu W."/>
            <person name="Jaissle J."/>
            <person name="Johnson S.L."/>
            <person name="Koroleva G.I."/>
            <person name="Ladner J.T."/>
            <person name="Lo C.-C."/>
            <person name="Minogue T.D."/>
            <person name="Munk C."/>
            <person name="Palacios G.F."/>
            <person name="Redden C.L."/>
            <person name="Rosenzweig C.N."/>
            <person name="Scholz M.B."/>
            <person name="Teshima H."/>
            <person name="Xu Y."/>
        </authorList>
    </citation>
    <scope>NUCLEOTIDE SEQUENCE [LARGE SCALE GENOMIC DNA]</scope>
    <source>
        <strain evidence="4">gladioli</strain>
    </source>
</reference>
<dbReference type="AlphaFoldDB" id="A0AAW3ERY8"/>
<evidence type="ECO:0000313" key="4">
    <source>
        <dbReference type="Proteomes" id="UP000029590"/>
    </source>
</evidence>
<dbReference type="InterPro" id="IPR001031">
    <property type="entry name" value="Thioesterase"/>
</dbReference>
<sequence length="617" mass="64899">MLHEQERPKEAPTTPSPNHAESAGDMPGAASHWTARAPEVETRDAIAVLADGIGELESTAPLEAMQRSRLMASLLDPGGEGRPSSLTLAFASRARLDVCLASLQRAIDGNAALRGGVAWALPSRPMRFTLREATLRVHTARLAAGIDGEAQLTALAAPPGMQIDPQRPPLLHAVIARLPGARPWRLQLLASPLAIELDALATFLREAVADDPGSGLAVFQRIEPLPAALRPAPWHEIEAHAPASSEAGDADVGTDTALRAQLAALATEATGLASTGLHADLLGSEAPEERALQALRIAMQVRDRLDVSIPLGALLAAPTPAGLATYLCGVVQARARVTGQDEPAPIPIQTGRHAQPPVFCLPGAGASAASFVALATALGPGVPIHGLQARGLDPRQAPETSVEDAARRHLQSILALCPQGPVRIVAHSFGGWIALETARQLERLGRRCAPLVLLDSPPPPILPLAPEPSPADIVRTLVRLLEQSSGLSFQLDDATIEAAAASDFEARLAFVGKLMRDAALLPPAAGAHRDAAIAPMLQTFEAQLRTCHVAHGRLDGEAIVIVAHDGGEGSPMPGAFGWSALVEHVEFAVMRGNHMSLLQEPAVREIALTMRERWRIV</sequence>
<evidence type="ECO:0000259" key="2">
    <source>
        <dbReference type="SMART" id="SM00824"/>
    </source>
</evidence>
<dbReference type="InterPro" id="IPR029058">
    <property type="entry name" value="AB_hydrolase_fold"/>
</dbReference>
<evidence type="ECO:0000313" key="3">
    <source>
        <dbReference type="EMBL" id="KGC10517.1"/>
    </source>
</evidence>
<feature type="domain" description="Thioesterase TesA-like" evidence="2">
    <location>
        <begin position="359"/>
        <end position="614"/>
    </location>
</feature>
<dbReference type="SUPFAM" id="SSF47336">
    <property type="entry name" value="ACP-like"/>
    <property type="match status" value="1"/>
</dbReference>
<evidence type="ECO:0000256" key="1">
    <source>
        <dbReference type="SAM" id="MobiDB-lite"/>
    </source>
</evidence>
<gene>
    <name evidence="3" type="ORF">DM48_6036</name>
</gene>